<dbReference type="InterPro" id="IPR023635">
    <property type="entry name" value="Peptide_deformylase"/>
</dbReference>
<dbReference type="PANTHER" id="PTHR10458:SF22">
    <property type="entry name" value="PEPTIDE DEFORMYLASE"/>
    <property type="match status" value="1"/>
</dbReference>
<dbReference type="NCBIfam" id="NF001159">
    <property type="entry name" value="PRK00150.1-3"/>
    <property type="match status" value="1"/>
</dbReference>
<accession>A0A381VCY3</accession>
<dbReference type="AlphaFoldDB" id="A0A381VCY3"/>
<dbReference type="Gene3D" id="3.90.45.10">
    <property type="entry name" value="Peptide deformylase"/>
    <property type="match status" value="1"/>
</dbReference>
<dbReference type="GO" id="GO:0006412">
    <property type="term" value="P:translation"/>
    <property type="evidence" value="ECO:0007669"/>
    <property type="project" value="UniProtKB-KW"/>
</dbReference>
<name>A0A381VCY3_9ZZZZ</name>
<keyword evidence="2" id="KW-0479">Metal-binding</keyword>
<dbReference type="PIRSF" id="PIRSF004749">
    <property type="entry name" value="Pep_def"/>
    <property type="match status" value="1"/>
</dbReference>
<evidence type="ECO:0000313" key="5">
    <source>
        <dbReference type="EMBL" id="SVA37628.1"/>
    </source>
</evidence>
<dbReference type="Pfam" id="PF01327">
    <property type="entry name" value="Pep_deformylase"/>
    <property type="match status" value="1"/>
</dbReference>
<dbReference type="CDD" id="cd00487">
    <property type="entry name" value="Pep_deformylase"/>
    <property type="match status" value="1"/>
</dbReference>
<dbReference type="HAMAP" id="MF_00163">
    <property type="entry name" value="Pep_deformylase"/>
    <property type="match status" value="1"/>
</dbReference>
<dbReference type="SUPFAM" id="SSF56420">
    <property type="entry name" value="Peptide deformylase"/>
    <property type="match status" value="1"/>
</dbReference>
<reference evidence="5" key="1">
    <citation type="submission" date="2018-05" db="EMBL/GenBank/DDBJ databases">
        <authorList>
            <person name="Lanie J.A."/>
            <person name="Ng W.-L."/>
            <person name="Kazmierczak K.M."/>
            <person name="Andrzejewski T.M."/>
            <person name="Davidsen T.M."/>
            <person name="Wayne K.J."/>
            <person name="Tettelin H."/>
            <person name="Glass J.I."/>
            <person name="Rusch D."/>
            <person name="Podicherti R."/>
            <person name="Tsui H.-C.T."/>
            <person name="Winkler M.E."/>
        </authorList>
    </citation>
    <scope>NUCLEOTIDE SEQUENCE</scope>
</reference>
<dbReference type="PANTHER" id="PTHR10458">
    <property type="entry name" value="PEPTIDE DEFORMYLASE"/>
    <property type="match status" value="1"/>
</dbReference>
<keyword evidence="4" id="KW-0648">Protein biosynthesis</keyword>
<gene>
    <name evidence="5" type="ORF">METZ01_LOCUS90482</name>
</gene>
<dbReference type="InterPro" id="IPR036821">
    <property type="entry name" value="Peptide_deformylase_sf"/>
</dbReference>
<dbReference type="NCBIfam" id="TIGR00079">
    <property type="entry name" value="pept_deformyl"/>
    <property type="match status" value="1"/>
</dbReference>
<dbReference type="GO" id="GO:0042586">
    <property type="term" value="F:peptide deformylase activity"/>
    <property type="evidence" value="ECO:0007669"/>
    <property type="project" value="InterPro"/>
</dbReference>
<dbReference type="GO" id="GO:0005739">
    <property type="term" value="C:mitochondrion"/>
    <property type="evidence" value="ECO:0007669"/>
    <property type="project" value="UniProtKB-ARBA"/>
</dbReference>
<organism evidence="5">
    <name type="scientific">marine metagenome</name>
    <dbReference type="NCBI Taxonomy" id="408172"/>
    <lineage>
        <taxon>unclassified sequences</taxon>
        <taxon>metagenomes</taxon>
        <taxon>ecological metagenomes</taxon>
    </lineage>
</organism>
<evidence type="ECO:0000256" key="4">
    <source>
        <dbReference type="ARBA" id="ARBA00022917"/>
    </source>
</evidence>
<evidence type="ECO:0000256" key="3">
    <source>
        <dbReference type="ARBA" id="ARBA00022801"/>
    </source>
</evidence>
<protein>
    <recommendedName>
        <fullName evidence="6">Peptide deformylase</fullName>
    </recommendedName>
</protein>
<evidence type="ECO:0000256" key="2">
    <source>
        <dbReference type="ARBA" id="ARBA00022723"/>
    </source>
</evidence>
<sequence>MSILKIARLGHPILYKKASLVDNITEPGIKKLIHDMSETMIDYKGIGLAAPQVHISKQIIIFRMIEDQEKESNEIKITALINPRIIKTSEETDNQWEGCLSIPGMLGLVKRHSSISYEGFDMSGNKIQQNAEGLHARIVQHECDHLNGIVFTHRLVDKKAYGYEDEIEEYWKKKHE</sequence>
<comment type="similarity">
    <text evidence="1">Belongs to the polypeptide deformylase family.</text>
</comment>
<dbReference type="PRINTS" id="PR01576">
    <property type="entry name" value="PDEFORMYLASE"/>
</dbReference>
<keyword evidence="3" id="KW-0378">Hydrolase</keyword>
<dbReference type="FunFam" id="3.90.45.10:FF:000003">
    <property type="entry name" value="Peptide deformylase"/>
    <property type="match status" value="1"/>
</dbReference>
<evidence type="ECO:0008006" key="6">
    <source>
        <dbReference type="Google" id="ProtNLM"/>
    </source>
</evidence>
<evidence type="ECO:0000256" key="1">
    <source>
        <dbReference type="ARBA" id="ARBA00010759"/>
    </source>
</evidence>
<proteinExistence type="inferred from homology"/>
<dbReference type="GO" id="GO:0046872">
    <property type="term" value="F:metal ion binding"/>
    <property type="evidence" value="ECO:0007669"/>
    <property type="project" value="UniProtKB-KW"/>
</dbReference>
<dbReference type="EMBL" id="UINC01008357">
    <property type="protein sequence ID" value="SVA37628.1"/>
    <property type="molecule type" value="Genomic_DNA"/>
</dbReference>